<dbReference type="Pfam" id="PF00078">
    <property type="entry name" value="RVT_1"/>
    <property type="match status" value="1"/>
</dbReference>
<accession>A0AAF0QRK9</accession>
<evidence type="ECO:0000256" key="2">
    <source>
        <dbReference type="ARBA" id="ARBA00022695"/>
    </source>
</evidence>
<evidence type="ECO:0000313" key="10">
    <source>
        <dbReference type="Proteomes" id="UP001234989"/>
    </source>
</evidence>
<keyword evidence="10" id="KW-1185">Reference proteome</keyword>
<dbReference type="InterPro" id="IPR043128">
    <property type="entry name" value="Rev_trsase/Diguanyl_cyclase"/>
</dbReference>
<dbReference type="Pfam" id="PF17917">
    <property type="entry name" value="RT_RNaseH"/>
    <property type="match status" value="1"/>
</dbReference>
<keyword evidence="1" id="KW-0808">Transferase</keyword>
<dbReference type="CDD" id="cd09274">
    <property type="entry name" value="RNase_HI_RT_Ty3"/>
    <property type="match status" value="1"/>
</dbReference>
<reference evidence="9" key="1">
    <citation type="submission" date="2023-08" db="EMBL/GenBank/DDBJ databases">
        <title>A de novo genome assembly of Solanum verrucosum Schlechtendal, a Mexican diploid species geographically isolated from the other diploid A-genome species in potato relatives.</title>
        <authorList>
            <person name="Hosaka K."/>
        </authorList>
    </citation>
    <scope>NUCLEOTIDE SEQUENCE</scope>
    <source>
        <tissue evidence="9">Young leaves</tissue>
    </source>
</reference>
<dbReference type="EMBL" id="CP133615">
    <property type="protein sequence ID" value="WMV25496.1"/>
    <property type="molecule type" value="Genomic_DNA"/>
</dbReference>
<dbReference type="InterPro" id="IPR000477">
    <property type="entry name" value="RT_dom"/>
</dbReference>
<evidence type="ECO:0000256" key="4">
    <source>
        <dbReference type="ARBA" id="ARBA00022759"/>
    </source>
</evidence>
<name>A0AAF0QRK9_SOLVR</name>
<keyword evidence="4" id="KW-0255">Endonuclease</keyword>
<dbReference type="GO" id="GO:0016787">
    <property type="term" value="F:hydrolase activity"/>
    <property type="evidence" value="ECO:0007669"/>
    <property type="project" value="UniProtKB-KW"/>
</dbReference>
<dbReference type="FunFam" id="3.10.20.370:FF:000001">
    <property type="entry name" value="Retrovirus-related Pol polyprotein from transposon 17.6-like protein"/>
    <property type="match status" value="1"/>
</dbReference>
<dbReference type="CDD" id="cd01647">
    <property type="entry name" value="RT_LTR"/>
    <property type="match status" value="1"/>
</dbReference>
<evidence type="ECO:0000259" key="7">
    <source>
        <dbReference type="Pfam" id="PF00078"/>
    </source>
</evidence>
<feature type="domain" description="Reverse transcriptase" evidence="7">
    <location>
        <begin position="73"/>
        <end position="141"/>
    </location>
</feature>
<dbReference type="Proteomes" id="UP001234989">
    <property type="component" value="Chromosome 4"/>
</dbReference>
<dbReference type="PANTHER" id="PTHR37984:SF5">
    <property type="entry name" value="PROTEIN NYNRIN-LIKE"/>
    <property type="match status" value="1"/>
</dbReference>
<dbReference type="PANTHER" id="PTHR37984">
    <property type="entry name" value="PROTEIN CBG26694"/>
    <property type="match status" value="1"/>
</dbReference>
<dbReference type="InterPro" id="IPR041373">
    <property type="entry name" value="RT_RNaseH"/>
</dbReference>
<evidence type="ECO:0000313" key="9">
    <source>
        <dbReference type="EMBL" id="WMV25496.1"/>
    </source>
</evidence>
<evidence type="ECO:0000259" key="8">
    <source>
        <dbReference type="Pfam" id="PF17917"/>
    </source>
</evidence>
<evidence type="ECO:0000256" key="5">
    <source>
        <dbReference type="ARBA" id="ARBA00022801"/>
    </source>
</evidence>
<dbReference type="SUPFAM" id="SSF56672">
    <property type="entry name" value="DNA/RNA polymerases"/>
    <property type="match status" value="1"/>
</dbReference>
<evidence type="ECO:0000256" key="1">
    <source>
        <dbReference type="ARBA" id="ARBA00022679"/>
    </source>
</evidence>
<evidence type="ECO:0000256" key="6">
    <source>
        <dbReference type="ARBA" id="ARBA00022918"/>
    </source>
</evidence>
<keyword evidence="3" id="KW-0540">Nuclease</keyword>
<dbReference type="GO" id="GO:0003964">
    <property type="term" value="F:RNA-directed DNA polymerase activity"/>
    <property type="evidence" value="ECO:0007669"/>
    <property type="project" value="UniProtKB-KW"/>
</dbReference>
<gene>
    <name evidence="9" type="ORF">MTR67_018881</name>
</gene>
<dbReference type="InterPro" id="IPR050951">
    <property type="entry name" value="Retrovirus_Pol_polyprotein"/>
</dbReference>
<keyword evidence="5" id="KW-0378">Hydrolase</keyword>
<dbReference type="InterPro" id="IPR043502">
    <property type="entry name" value="DNA/RNA_pol_sf"/>
</dbReference>
<dbReference type="Gene3D" id="3.30.70.270">
    <property type="match status" value="2"/>
</dbReference>
<keyword evidence="2" id="KW-0548">Nucleotidyltransferase</keyword>
<sequence length="311" mass="35849">MVDFDVILDLPGMPPRIDFCIDLESWTHLISISPNRMAPTKLRELKVQLREFLGKGFIRSSVSPWGASVLFVKNDGSFRMCIDYRQLNRVTIKNNYPISRIDDLFDHLQGACVFSTIDLRSGYHQLKMQAANVPKTAFQTRKEHEEYLRIVLGLLREKKLYAKFSKCEFWLDSVSFSGHVVSKDGMMADPQKIEAVKSWARPTNVLETLLTTALILAFRVEGKNFIIYCDASYSGLGAVLVLERNVIAYASRQLEEHERNYPNHDLEVAAIVFALKSRRQYLYGVKCEVYTDHHSLQYVFTQKDLNLSHRM</sequence>
<dbReference type="GO" id="GO:0004519">
    <property type="term" value="F:endonuclease activity"/>
    <property type="evidence" value="ECO:0007669"/>
    <property type="project" value="UniProtKB-KW"/>
</dbReference>
<protein>
    <submittedName>
        <fullName evidence="9">Uncharacterized protein</fullName>
    </submittedName>
</protein>
<organism evidence="9 10">
    <name type="scientific">Solanum verrucosum</name>
    <dbReference type="NCBI Taxonomy" id="315347"/>
    <lineage>
        <taxon>Eukaryota</taxon>
        <taxon>Viridiplantae</taxon>
        <taxon>Streptophyta</taxon>
        <taxon>Embryophyta</taxon>
        <taxon>Tracheophyta</taxon>
        <taxon>Spermatophyta</taxon>
        <taxon>Magnoliopsida</taxon>
        <taxon>eudicotyledons</taxon>
        <taxon>Gunneridae</taxon>
        <taxon>Pentapetalae</taxon>
        <taxon>asterids</taxon>
        <taxon>lamiids</taxon>
        <taxon>Solanales</taxon>
        <taxon>Solanaceae</taxon>
        <taxon>Solanoideae</taxon>
        <taxon>Solaneae</taxon>
        <taxon>Solanum</taxon>
    </lineage>
</organism>
<proteinExistence type="predicted"/>
<dbReference type="Gene3D" id="3.10.20.370">
    <property type="match status" value="1"/>
</dbReference>
<keyword evidence="6" id="KW-0695">RNA-directed DNA polymerase</keyword>
<evidence type="ECO:0000256" key="3">
    <source>
        <dbReference type="ARBA" id="ARBA00022722"/>
    </source>
</evidence>
<dbReference type="Gene3D" id="3.10.10.10">
    <property type="entry name" value="HIV Type 1 Reverse Transcriptase, subunit A, domain 1"/>
    <property type="match status" value="1"/>
</dbReference>
<dbReference type="AlphaFoldDB" id="A0AAF0QRK9"/>
<feature type="domain" description="Reverse transcriptase RNase H-like" evidence="8">
    <location>
        <begin position="223"/>
        <end position="306"/>
    </location>
</feature>